<dbReference type="AlphaFoldDB" id="A0A2R4MEN2"/>
<evidence type="ECO:0008006" key="4">
    <source>
        <dbReference type="Google" id="ProtNLM"/>
    </source>
</evidence>
<evidence type="ECO:0000256" key="1">
    <source>
        <dbReference type="SAM" id="MobiDB-lite"/>
    </source>
</evidence>
<feature type="region of interest" description="Disordered" evidence="1">
    <location>
        <begin position="62"/>
        <end position="85"/>
    </location>
</feature>
<protein>
    <recommendedName>
        <fullName evidence="4">HK97 gp10 family phage protein</fullName>
    </recommendedName>
</protein>
<sequence>MPTFSASISAWVKKSRQRIDAVARGSAQDVARGVTKPVAKGGHMRVDTGFLRASFMASTSSMPQINPYARPPSDAPEGSYSPSEDDVSLVIAGWDAGREVLFLGFTASYAIPREYEDGFVRLEVQKWQETVNRNASKAIRAFP</sequence>
<proteinExistence type="predicted"/>
<dbReference type="EMBL" id="CP021330">
    <property type="protein sequence ID" value="AVX04346.1"/>
    <property type="molecule type" value="Genomic_DNA"/>
</dbReference>
<accession>A0A2R4MEN2</accession>
<evidence type="ECO:0000313" key="3">
    <source>
        <dbReference type="Proteomes" id="UP000258927"/>
    </source>
</evidence>
<evidence type="ECO:0000313" key="2">
    <source>
        <dbReference type="EMBL" id="AVX04346.1"/>
    </source>
</evidence>
<gene>
    <name evidence="2" type="ORF">MXMO3_01821</name>
</gene>
<keyword evidence="3" id="KW-1185">Reference proteome</keyword>
<reference evidence="2 3" key="1">
    <citation type="submission" date="2017-05" db="EMBL/GenBank/DDBJ databases">
        <title>Genome Analysis of Maritalea myrionectae HL2708#5.</title>
        <authorList>
            <consortium name="Cotde Inc.-PKNU"/>
            <person name="Jang D."/>
            <person name="Oh H.-M."/>
        </authorList>
    </citation>
    <scope>NUCLEOTIDE SEQUENCE [LARGE SCALE GENOMIC DNA]</scope>
    <source>
        <strain evidence="2 3">HL2708#5</strain>
    </source>
</reference>
<dbReference type="KEGG" id="mmyr:MXMO3_01821"/>
<name>A0A2R4MEN2_9HYPH</name>
<dbReference type="Proteomes" id="UP000258927">
    <property type="component" value="Chromosome"/>
</dbReference>
<organism evidence="2 3">
    <name type="scientific">Maritalea myrionectae</name>
    <dbReference type="NCBI Taxonomy" id="454601"/>
    <lineage>
        <taxon>Bacteria</taxon>
        <taxon>Pseudomonadati</taxon>
        <taxon>Pseudomonadota</taxon>
        <taxon>Alphaproteobacteria</taxon>
        <taxon>Hyphomicrobiales</taxon>
        <taxon>Devosiaceae</taxon>
        <taxon>Maritalea</taxon>
    </lineage>
</organism>
<dbReference type="RefSeq" id="WP_117395676.1">
    <property type="nucleotide sequence ID" value="NZ_CP021330.1"/>
</dbReference>